<protein>
    <submittedName>
        <fullName evidence="1">Uncharacterized protein</fullName>
    </submittedName>
</protein>
<keyword evidence="2" id="KW-1185">Reference proteome</keyword>
<evidence type="ECO:0000313" key="1">
    <source>
        <dbReference type="EMBL" id="GME51851.1"/>
    </source>
</evidence>
<sequence length="250" mass="27119">MRFALSLAALSLALSAKADDAQWPDYTKFGNMFYSGPTSNGAYITKATYSMIPPSTPCGYHSGTTEQEELSLWIGVQADPTGKDVMDMNFVQPLLNWAPNQKVTGCETDSEHWCIAASTYTPSGQQGQSYKEIPTGSQLDFTNSDSNVNQTVWIAGALISTQADSSGMKPSVFYSGNECSLYSCGTLNGYSWSNITLHLNEADEKYGNSFTLTNATSTGATTSDGGKTWHIEEIKIAKDYLYVNGSQQEC</sequence>
<proteinExistence type="predicted"/>
<comment type="caution">
    <text evidence="1">The sequence shown here is derived from an EMBL/GenBank/DDBJ whole genome shotgun (WGS) entry which is preliminary data.</text>
</comment>
<reference evidence="1" key="1">
    <citation type="submission" date="2024-09" db="EMBL/GenBank/DDBJ databases">
        <title>Draft Genome Sequences of Neofusicoccum parvum.</title>
        <authorList>
            <person name="Ashida A."/>
            <person name="Camagna M."/>
            <person name="Tanaka A."/>
            <person name="Takemoto D."/>
        </authorList>
    </citation>
    <scope>NUCLEOTIDE SEQUENCE</scope>
    <source>
        <strain evidence="1">PPO83</strain>
    </source>
</reference>
<gene>
    <name evidence="1" type="primary">g5564</name>
    <name evidence="1" type="ORF">NpPPO83_00005564</name>
</gene>
<evidence type="ECO:0000313" key="2">
    <source>
        <dbReference type="Proteomes" id="UP001165186"/>
    </source>
</evidence>
<dbReference type="EMBL" id="BSXG01000180">
    <property type="protein sequence ID" value="GME51851.1"/>
    <property type="molecule type" value="Genomic_DNA"/>
</dbReference>
<name>A0ACB5SQ95_9PEZI</name>
<dbReference type="Proteomes" id="UP001165186">
    <property type="component" value="Unassembled WGS sequence"/>
</dbReference>
<accession>A0ACB5SQ95</accession>
<organism evidence="1 2">
    <name type="scientific">Neofusicoccum parvum</name>
    <dbReference type="NCBI Taxonomy" id="310453"/>
    <lineage>
        <taxon>Eukaryota</taxon>
        <taxon>Fungi</taxon>
        <taxon>Dikarya</taxon>
        <taxon>Ascomycota</taxon>
        <taxon>Pezizomycotina</taxon>
        <taxon>Dothideomycetes</taxon>
        <taxon>Dothideomycetes incertae sedis</taxon>
        <taxon>Botryosphaeriales</taxon>
        <taxon>Botryosphaeriaceae</taxon>
        <taxon>Neofusicoccum</taxon>
    </lineage>
</organism>